<dbReference type="AlphaFoldDB" id="A0A4S1CDC9"/>
<feature type="signal peptide" evidence="1">
    <location>
        <begin position="1"/>
        <end position="22"/>
    </location>
</feature>
<feature type="chain" id="PRO_5020341048" evidence="1">
    <location>
        <begin position="23"/>
        <end position="147"/>
    </location>
</feature>
<dbReference type="EMBL" id="SRSC01000003">
    <property type="protein sequence ID" value="TGU71409.1"/>
    <property type="molecule type" value="Genomic_DNA"/>
</dbReference>
<organism evidence="2 3">
    <name type="scientific">Geomonas terrae</name>
    <dbReference type="NCBI Taxonomy" id="2562681"/>
    <lineage>
        <taxon>Bacteria</taxon>
        <taxon>Pseudomonadati</taxon>
        <taxon>Thermodesulfobacteriota</taxon>
        <taxon>Desulfuromonadia</taxon>
        <taxon>Geobacterales</taxon>
        <taxon>Geobacteraceae</taxon>
        <taxon>Geomonas</taxon>
    </lineage>
</organism>
<protein>
    <submittedName>
        <fullName evidence="2">DUF4124 domain-containing protein</fullName>
    </submittedName>
</protein>
<sequence length="147" mass="16785">METLRLLIALVLLLAVASPSLSAENYYSWEDKNGIHYTNDKKTIPKGAKRVRVVETKDLTPVQDKDKQDPADNPLKHRYNVNIKGKARYTELDQCVAYKRAEYRLEGYASNVAYRYAVVDCSEELGIDSAAAYGETYEELNNALRYR</sequence>
<keyword evidence="3" id="KW-1185">Reference proteome</keyword>
<accession>A0A4S1CDC9</accession>
<evidence type="ECO:0000256" key="1">
    <source>
        <dbReference type="SAM" id="SignalP"/>
    </source>
</evidence>
<gene>
    <name evidence="2" type="ORF">E4633_13840</name>
</gene>
<comment type="caution">
    <text evidence="2">The sequence shown here is derived from an EMBL/GenBank/DDBJ whole genome shotgun (WGS) entry which is preliminary data.</text>
</comment>
<dbReference type="Proteomes" id="UP000306416">
    <property type="component" value="Unassembled WGS sequence"/>
</dbReference>
<evidence type="ECO:0000313" key="3">
    <source>
        <dbReference type="Proteomes" id="UP000306416"/>
    </source>
</evidence>
<evidence type="ECO:0000313" key="2">
    <source>
        <dbReference type="EMBL" id="TGU71409.1"/>
    </source>
</evidence>
<dbReference type="RefSeq" id="WP_135870980.1">
    <property type="nucleotide sequence ID" value="NZ_SRSC01000003.1"/>
</dbReference>
<keyword evidence="1" id="KW-0732">Signal</keyword>
<reference evidence="2 3" key="1">
    <citation type="submission" date="2019-04" db="EMBL/GenBank/DDBJ databases">
        <title>Geobacter oryzae sp. nov., ferric-reducing bacteria isolated from paddy soil.</title>
        <authorList>
            <person name="Xu Z."/>
            <person name="Masuda Y."/>
            <person name="Itoh H."/>
            <person name="Senoo K."/>
        </authorList>
    </citation>
    <scope>NUCLEOTIDE SEQUENCE [LARGE SCALE GENOMIC DNA]</scope>
    <source>
        <strain evidence="2 3">Red111</strain>
    </source>
</reference>
<proteinExistence type="predicted"/>
<name>A0A4S1CDC9_9BACT</name>